<name>A0A0E3EMI2_9CAUD</name>
<protein>
    <recommendedName>
        <fullName evidence="4">Baseplate wedge initiator</fullName>
    </recommendedName>
</protein>
<gene>
    <name evidence="2" type="ORF">Syn7803C48_65</name>
</gene>
<dbReference type="Proteomes" id="UP000185373">
    <property type="component" value="Segment"/>
</dbReference>
<evidence type="ECO:0000313" key="2">
    <source>
        <dbReference type="EMBL" id="AIX15323.1"/>
    </source>
</evidence>
<evidence type="ECO:0000256" key="1">
    <source>
        <dbReference type="SAM" id="MobiDB-lite"/>
    </source>
</evidence>
<evidence type="ECO:0000313" key="3">
    <source>
        <dbReference type="Proteomes" id="UP000185373"/>
    </source>
</evidence>
<organism evidence="2 3">
    <name type="scientific">Synechococcus phage ACG-2014d</name>
    <dbReference type="NCBI Taxonomy" id="1493509"/>
    <lineage>
        <taxon>Viruses</taxon>
        <taxon>Duplodnaviria</taxon>
        <taxon>Heunggongvirae</taxon>
        <taxon>Uroviricota</taxon>
        <taxon>Caudoviricetes</taxon>
        <taxon>Pantevenvirales</taxon>
        <taxon>Kyanoviridae</taxon>
        <taxon>Lowelvirus</taxon>
        <taxon>Lowelvirus tuscon4d</taxon>
    </lineage>
</organism>
<evidence type="ECO:0008006" key="4">
    <source>
        <dbReference type="Google" id="ProtNLM"/>
    </source>
</evidence>
<dbReference type="EMBL" id="KJ019031">
    <property type="protein sequence ID" value="AIX15323.1"/>
    <property type="molecule type" value="Genomic_DNA"/>
</dbReference>
<accession>A0A0E3EMI2</accession>
<sequence>MGCNNYEDIALNGDHCGRYSPFNGGNFNDQGAFNSTSWNGVPVEHAKYVVDPRLQERQDNIDNVLDVPTWDDDMVMYPSQVCTEDDDRFAGGSSCSVQECGNFAKPIPGGFFGTQYVILGHYPDQLSFRPIFSDQWFYYLFDLSDPIVGYPCYFLEIIDRSTSTTSVTSNAGSGTEGEPGYVPPSSSTSSSSSTEQNTRCHPCTTLNCTPGASEITYTTQDGRIVDGRDPYPTIWTAGTRSNSIAFRYVGGLPQANPISATDFNISGNGLTVTDAWDKDLGAGINLVVTDNPWADPNDIGFESIFVTDEGSLNIGTAKTGLQLKFRYSPSTTTTSGTEAITGSIIRLDEIINPGVGYQVGDSFPISITANSLTIDFTISITEVGEIESSNPYTNYDLINAGDIVNGHEVLSVRHMDLNFNWHIVNIDGNGSDFTYDQTYTTNRGNEIKVKAGNGIKDKAFIGGLYEFRNKSFQYMTADYNRQPNAADDLIQPTAKKVVEATFNTGSDQVTVSGADSSFLRVGYSVNSPNIPNNTYITAVNGSTATLSQSSASTGATSSYTGPLEITLIEIVGGQILSIGVADGGQNWQLLTNKPILQLVSAKRPATAAAVIDYVFVGGELQSVEVKSRGAGYAQGTKIDIAIPDTMKTRDNIAWPASERSKDPANELADSVYGLKEFQNSPSEVPVEVDTATQFNRTPIDYNFEGGEIDTYEKFKKIIQRASEDRPKKKGDSVGLESLRFKTSLLPRDLRQGMNKHQYEEVRFSNPTNEVKELKRVKGVLRTERLERDKPDREDYEDLQWKSLDPRLGEALVGVSAGAEKFMRTLVENDAIRKEEFIDLNTEDPAVSASGIKLQAYDREEVRTVRGTAFDLPCSSQFTKYLLRQYKPDSRNKSAIYPKITWEPEVVSSCADSTGCAISYPFVGSDAGSTSTTSGDTTTTTTVSYTSVLTGPFGEGCRSFIAEGELEVYNDLTNSANIYEMAVKAYGNPFAFKCQ</sequence>
<proteinExistence type="predicted"/>
<feature type="region of interest" description="Disordered" evidence="1">
    <location>
        <begin position="165"/>
        <end position="200"/>
    </location>
</feature>
<reference evidence="2 3" key="1">
    <citation type="submission" date="2013-12" db="EMBL/GenBank/DDBJ databases">
        <title>Ecological redundancy of diverse viral populations within a natural community.</title>
        <authorList>
            <person name="Gregory A.C."/>
            <person name="LaButti K."/>
            <person name="Copeland A."/>
            <person name="Woyke T."/>
            <person name="Sullivan M.B."/>
        </authorList>
    </citation>
    <scope>NUCLEOTIDE SEQUENCE [LARGE SCALE GENOMIC DNA]</scope>
    <source>
        <strain evidence="2">Syn7803C48</strain>
    </source>
</reference>
<feature type="compositionally biased region" description="Low complexity" evidence="1">
    <location>
        <begin position="185"/>
        <end position="194"/>
    </location>
</feature>